<dbReference type="Gene3D" id="2.40.160.210">
    <property type="entry name" value="Acyl-CoA thioesterase, double hotdog domain"/>
    <property type="match status" value="1"/>
</dbReference>
<dbReference type="AlphaFoldDB" id="A0A411YHL5"/>
<dbReference type="InterPro" id="IPR042171">
    <property type="entry name" value="Acyl-CoA_hotdog"/>
</dbReference>
<organism evidence="4 5">
    <name type="scientific">Egibacter rhizosphaerae</name>
    <dbReference type="NCBI Taxonomy" id="1670831"/>
    <lineage>
        <taxon>Bacteria</taxon>
        <taxon>Bacillati</taxon>
        <taxon>Actinomycetota</taxon>
        <taxon>Nitriliruptoria</taxon>
        <taxon>Egibacterales</taxon>
        <taxon>Egibacteraceae</taxon>
        <taxon>Egibacter</taxon>
    </lineage>
</organism>
<dbReference type="KEGG" id="erz:ER308_14050"/>
<dbReference type="InterPro" id="IPR049449">
    <property type="entry name" value="TesB_ACOT8-like_N"/>
</dbReference>
<reference evidence="4 5" key="1">
    <citation type="submission" date="2019-01" db="EMBL/GenBank/DDBJ databases">
        <title>Egibacter rhizosphaerae EGI 80759T.</title>
        <authorList>
            <person name="Chen D.-D."/>
            <person name="Tian Y."/>
            <person name="Jiao J.-Y."/>
            <person name="Zhang X.-T."/>
            <person name="Zhang Y.-G."/>
            <person name="Zhang Y."/>
            <person name="Xiao M."/>
            <person name="Shu W.-S."/>
            <person name="Li W.-J."/>
        </authorList>
    </citation>
    <scope>NUCLEOTIDE SEQUENCE [LARGE SCALE GENOMIC DNA]</scope>
    <source>
        <strain evidence="4 5">EGI 80759</strain>
    </source>
</reference>
<dbReference type="Pfam" id="PF20789">
    <property type="entry name" value="4HBT_3C"/>
    <property type="match status" value="1"/>
</dbReference>
<feature type="region of interest" description="Disordered" evidence="1">
    <location>
        <begin position="1"/>
        <end position="36"/>
    </location>
</feature>
<dbReference type="Proteomes" id="UP000291469">
    <property type="component" value="Chromosome"/>
</dbReference>
<dbReference type="OrthoDB" id="1413770at2"/>
<feature type="region of interest" description="Disordered" evidence="1">
    <location>
        <begin position="135"/>
        <end position="156"/>
    </location>
</feature>
<dbReference type="RefSeq" id="WP_131155567.1">
    <property type="nucleotide sequence ID" value="NZ_CP036402.1"/>
</dbReference>
<feature type="compositionally biased region" description="Low complexity" evidence="1">
    <location>
        <begin position="20"/>
        <end position="35"/>
    </location>
</feature>
<dbReference type="SUPFAM" id="SSF54637">
    <property type="entry name" value="Thioesterase/thiol ester dehydrase-isomerase"/>
    <property type="match status" value="2"/>
</dbReference>
<name>A0A411YHL5_9ACTN</name>
<gene>
    <name evidence="4" type="ORF">ER308_14050</name>
</gene>
<dbReference type="InterPro" id="IPR049450">
    <property type="entry name" value="ACOT8-like_C"/>
</dbReference>
<sequence>MTAFYEPDGPWGRPSDPEPARAATAEADRTAAGAARRVRATELTRGPWGEAQHGGPVAALLGGAIERATTEVDGLVARIAVELLRPVPIGALTVSAEVPRPGRRAAWALARVEASEGDGPAEVARAHAWVLRTEDGDAPTVEDPPPPPPEEGAEQPFYPMAGTGFVDAVDVRFTRGEWVASGPATAWFRLRVPVIADEEPSPLQRALVAGDCGNGISGAVDFATHTYVNPDLTVALHRAPRGEWVAIDARTTVGPGGIGLARTTIADRQGVVGAGSQSLLVRSRHGPAHATA</sequence>
<feature type="domain" description="Acyl-CoA thioesterase-like C-terminal" evidence="3">
    <location>
        <begin position="149"/>
        <end position="281"/>
    </location>
</feature>
<dbReference type="EMBL" id="CP036402">
    <property type="protein sequence ID" value="QBI20572.1"/>
    <property type="molecule type" value="Genomic_DNA"/>
</dbReference>
<keyword evidence="5" id="KW-1185">Reference proteome</keyword>
<dbReference type="Pfam" id="PF13622">
    <property type="entry name" value="4HBT_3"/>
    <property type="match status" value="1"/>
</dbReference>
<evidence type="ECO:0000259" key="2">
    <source>
        <dbReference type="Pfam" id="PF13622"/>
    </source>
</evidence>
<evidence type="ECO:0000259" key="3">
    <source>
        <dbReference type="Pfam" id="PF20789"/>
    </source>
</evidence>
<accession>A0A411YHL5</accession>
<proteinExistence type="predicted"/>
<evidence type="ECO:0000256" key="1">
    <source>
        <dbReference type="SAM" id="MobiDB-lite"/>
    </source>
</evidence>
<protein>
    <submittedName>
        <fullName evidence="4">Thioesterase family protein</fullName>
    </submittedName>
</protein>
<evidence type="ECO:0000313" key="4">
    <source>
        <dbReference type="EMBL" id="QBI20572.1"/>
    </source>
</evidence>
<feature type="domain" description="Acyl-CoA thioesterase-like N-terminal HotDog" evidence="2">
    <location>
        <begin position="45"/>
        <end position="130"/>
    </location>
</feature>
<evidence type="ECO:0000313" key="5">
    <source>
        <dbReference type="Proteomes" id="UP000291469"/>
    </source>
</evidence>
<dbReference type="InterPro" id="IPR029069">
    <property type="entry name" value="HotDog_dom_sf"/>
</dbReference>